<sequence length="284" mass="31463">MEAFERPFGGDETGPVQAQMHPAWIRIMPCSIELFRTVPSLSLFPASWWADVFPDDDLWNEPVWCDPGDVDDWITEAREHHFGTSAEVIEKEAREEYDRATAERSERIATFTTHCERAGLPVPHTVRDLLEFLLALGLYRGETRDGQLFVAPQLYINPFDVLAFGKLEAIEEAADQRGDLEELTAIAIRRVGGVEYDFDDEGHFVLPGGGKSVEVELSLNELGDDAGVPAQVVRGMLMELSEDGDVASSSNLATIALDEEFTLTASDDLLGGYPNDELLPPEHA</sequence>
<dbReference type="AlphaFoldDB" id="A0A4S8QB50"/>
<reference evidence="1 2" key="2">
    <citation type="submission" date="2019-05" db="EMBL/GenBank/DDBJ databases">
        <title>Glycomyces buryatensis sp. nov.</title>
        <authorList>
            <person name="Nikitina E."/>
        </authorList>
    </citation>
    <scope>NUCLEOTIDE SEQUENCE [LARGE SCALE GENOMIC DNA]</scope>
    <source>
        <strain evidence="1 2">18</strain>
    </source>
</reference>
<comment type="caution">
    <text evidence="1">The sequence shown here is derived from an EMBL/GenBank/DDBJ whole genome shotgun (WGS) entry which is preliminary data.</text>
</comment>
<gene>
    <name evidence="1" type="ORF">FAB82_10690</name>
</gene>
<keyword evidence="2" id="KW-1185">Reference proteome</keyword>
<evidence type="ECO:0000313" key="1">
    <source>
        <dbReference type="EMBL" id="THV41568.1"/>
    </source>
</evidence>
<dbReference type="OrthoDB" id="4227145at2"/>
<dbReference type="Pfam" id="PF19508">
    <property type="entry name" value="DUF6042"/>
    <property type="match status" value="1"/>
</dbReference>
<organism evidence="1 2">
    <name type="scientific">Glycomyces buryatensis</name>
    <dbReference type="NCBI Taxonomy" id="2570927"/>
    <lineage>
        <taxon>Bacteria</taxon>
        <taxon>Bacillati</taxon>
        <taxon>Actinomycetota</taxon>
        <taxon>Actinomycetes</taxon>
        <taxon>Glycomycetales</taxon>
        <taxon>Glycomycetaceae</taxon>
        <taxon>Glycomyces</taxon>
    </lineage>
</organism>
<proteinExistence type="predicted"/>
<dbReference type="Proteomes" id="UP000308760">
    <property type="component" value="Unassembled WGS sequence"/>
</dbReference>
<evidence type="ECO:0000313" key="2">
    <source>
        <dbReference type="Proteomes" id="UP000308760"/>
    </source>
</evidence>
<name>A0A4S8QB50_9ACTN</name>
<dbReference type="RefSeq" id="WP_136534531.1">
    <property type="nucleotide sequence ID" value="NZ_STGY01000042.1"/>
</dbReference>
<dbReference type="InterPro" id="IPR046105">
    <property type="entry name" value="DUF6042"/>
</dbReference>
<dbReference type="EMBL" id="STGY01000042">
    <property type="protein sequence ID" value="THV41568.1"/>
    <property type="molecule type" value="Genomic_DNA"/>
</dbReference>
<reference evidence="2" key="1">
    <citation type="submission" date="2019-04" db="EMBL/GenBank/DDBJ databases">
        <title>Nocardioides xinjiangensis sp. nov.</title>
        <authorList>
            <person name="Liu S."/>
        </authorList>
    </citation>
    <scope>NUCLEOTIDE SEQUENCE [LARGE SCALE GENOMIC DNA]</scope>
    <source>
        <strain evidence="2">18</strain>
    </source>
</reference>
<protein>
    <submittedName>
        <fullName evidence="1">Uncharacterized protein</fullName>
    </submittedName>
</protein>
<accession>A0A4S8QB50</accession>